<keyword evidence="3" id="KW-0479">Metal-binding</keyword>
<organism evidence="7 8">
    <name type="scientific">Lentzea xinjiangensis</name>
    <dbReference type="NCBI Taxonomy" id="402600"/>
    <lineage>
        <taxon>Bacteria</taxon>
        <taxon>Bacillati</taxon>
        <taxon>Actinomycetota</taxon>
        <taxon>Actinomycetes</taxon>
        <taxon>Pseudonocardiales</taxon>
        <taxon>Pseudonocardiaceae</taxon>
        <taxon>Lentzea</taxon>
    </lineage>
</organism>
<evidence type="ECO:0000256" key="1">
    <source>
        <dbReference type="ARBA" id="ARBA00010617"/>
    </source>
</evidence>
<evidence type="ECO:0000313" key="7">
    <source>
        <dbReference type="EMBL" id="SES21056.1"/>
    </source>
</evidence>
<evidence type="ECO:0000256" key="5">
    <source>
        <dbReference type="ARBA" id="ARBA00023004"/>
    </source>
</evidence>
<dbReference type="OrthoDB" id="7376058at2"/>
<evidence type="ECO:0000256" key="6">
    <source>
        <dbReference type="ARBA" id="ARBA00023033"/>
    </source>
</evidence>
<dbReference type="GO" id="GO:0005506">
    <property type="term" value="F:iron ion binding"/>
    <property type="evidence" value="ECO:0007669"/>
    <property type="project" value="InterPro"/>
</dbReference>
<protein>
    <submittedName>
        <fullName evidence="7">Cytochrome P450</fullName>
    </submittedName>
</protein>
<dbReference type="GO" id="GO:0004497">
    <property type="term" value="F:monooxygenase activity"/>
    <property type="evidence" value="ECO:0007669"/>
    <property type="project" value="UniProtKB-KW"/>
</dbReference>
<dbReference type="GO" id="GO:0016705">
    <property type="term" value="F:oxidoreductase activity, acting on paired donors, with incorporation or reduction of molecular oxygen"/>
    <property type="evidence" value="ECO:0007669"/>
    <property type="project" value="InterPro"/>
</dbReference>
<dbReference type="AlphaFoldDB" id="A0A1H9VGZ3"/>
<keyword evidence="2" id="KW-0349">Heme</keyword>
<evidence type="ECO:0000256" key="2">
    <source>
        <dbReference type="ARBA" id="ARBA00022617"/>
    </source>
</evidence>
<comment type="similarity">
    <text evidence="1">Belongs to the cytochrome P450 family.</text>
</comment>
<dbReference type="EMBL" id="FOFR01000026">
    <property type="protein sequence ID" value="SES21056.1"/>
    <property type="molecule type" value="Genomic_DNA"/>
</dbReference>
<keyword evidence="5" id="KW-0408">Iron</keyword>
<evidence type="ECO:0000256" key="3">
    <source>
        <dbReference type="ARBA" id="ARBA00022723"/>
    </source>
</evidence>
<dbReference type="GO" id="GO:0020037">
    <property type="term" value="F:heme binding"/>
    <property type="evidence" value="ECO:0007669"/>
    <property type="project" value="InterPro"/>
</dbReference>
<evidence type="ECO:0000313" key="8">
    <source>
        <dbReference type="Proteomes" id="UP000199352"/>
    </source>
</evidence>
<reference evidence="8" key="1">
    <citation type="submission" date="2016-10" db="EMBL/GenBank/DDBJ databases">
        <authorList>
            <person name="Varghese N."/>
            <person name="Submissions S."/>
        </authorList>
    </citation>
    <scope>NUCLEOTIDE SEQUENCE [LARGE SCALE GENOMIC DNA]</scope>
    <source>
        <strain evidence="8">CGMCC 4.3525</strain>
    </source>
</reference>
<accession>A0A1H9VGZ3</accession>
<dbReference type="Gene3D" id="1.10.630.10">
    <property type="entry name" value="Cytochrome P450"/>
    <property type="match status" value="2"/>
</dbReference>
<name>A0A1H9VGZ3_9PSEU</name>
<dbReference type="STRING" id="402600.SAMN05216188_12667"/>
<dbReference type="InterPro" id="IPR001128">
    <property type="entry name" value="Cyt_P450"/>
</dbReference>
<keyword evidence="6" id="KW-0503">Monooxygenase</keyword>
<dbReference type="Pfam" id="PF00067">
    <property type="entry name" value="p450"/>
    <property type="match status" value="1"/>
</dbReference>
<proteinExistence type="inferred from homology"/>
<dbReference type="InterPro" id="IPR036396">
    <property type="entry name" value="Cyt_P450_sf"/>
</dbReference>
<sequence length="394" mass="44059">MAISSRLDTARVLATVLLPTLAKGVIVRRPGVMALAEKTRSDSAAIDTLRHLRDRYGPEPVRLRITGRSVAVLVDPADVGRLLAESPAPFSLATREKKSALEHFQPHGVLISEGEERRRLRELNEGALRPENVPVEAVVRDEADLLIRHVMSTGELTWDGFAQTWWRIVRRIVLGDGARGDDQLVDDLKALRQNANWAFLHPKRRGLRDRFQHRLDEHLRRREDGSLAAQPGDLSGQVPHWLFAFDSAGIVTMRALAIGARGTRGVLESARLWPTTPVILRESTEPTRWHGTWLPKNTEFIVFSPFFHRDPERLPYADRYAPEIWDRPLDPAIVPFSGGPGVCPGRDLVLATGGAMLDALGEHLSFRVVDAPLPRTLNHFSLRLQATRTGTRVS</sequence>
<dbReference type="PANTHER" id="PTHR24286">
    <property type="entry name" value="CYTOCHROME P450 26"/>
    <property type="match status" value="1"/>
</dbReference>
<dbReference type="Proteomes" id="UP000199352">
    <property type="component" value="Unassembled WGS sequence"/>
</dbReference>
<evidence type="ECO:0000256" key="4">
    <source>
        <dbReference type="ARBA" id="ARBA00023002"/>
    </source>
</evidence>
<dbReference type="GO" id="GO:0016125">
    <property type="term" value="P:sterol metabolic process"/>
    <property type="evidence" value="ECO:0007669"/>
    <property type="project" value="TreeGrafter"/>
</dbReference>
<dbReference type="RefSeq" id="WP_089959982.1">
    <property type="nucleotide sequence ID" value="NZ_FOFR01000026.1"/>
</dbReference>
<gene>
    <name evidence="7" type="ORF">SAMN05216188_12667</name>
</gene>
<keyword evidence="4" id="KW-0560">Oxidoreductase</keyword>
<dbReference type="SUPFAM" id="SSF48264">
    <property type="entry name" value="Cytochrome P450"/>
    <property type="match status" value="1"/>
</dbReference>
<dbReference type="PANTHER" id="PTHR24286:SF384">
    <property type="entry name" value="P450, PUTATIVE (EUROFUNG)-RELATED"/>
    <property type="match status" value="1"/>
</dbReference>
<keyword evidence="8" id="KW-1185">Reference proteome</keyword>